<dbReference type="Gene3D" id="3.40.50.720">
    <property type="entry name" value="NAD(P)-binding Rossmann-like Domain"/>
    <property type="match status" value="1"/>
</dbReference>
<proteinExistence type="inferred from homology"/>
<dbReference type="EMBL" id="CP095855">
    <property type="protein sequence ID" value="UPK71327.1"/>
    <property type="molecule type" value="Genomic_DNA"/>
</dbReference>
<dbReference type="SUPFAM" id="SSF51735">
    <property type="entry name" value="NAD(P)-binding Rossmann-fold domains"/>
    <property type="match status" value="1"/>
</dbReference>
<dbReference type="NCBIfam" id="NF004824">
    <property type="entry name" value="PRK06180.1"/>
    <property type="match status" value="1"/>
</dbReference>
<keyword evidence="5" id="KW-1185">Reference proteome</keyword>
<dbReference type="PRINTS" id="PR00081">
    <property type="entry name" value="GDHRDH"/>
</dbReference>
<dbReference type="Pfam" id="PF00106">
    <property type="entry name" value="adh_short"/>
    <property type="match status" value="1"/>
</dbReference>
<dbReference type="InterPro" id="IPR020904">
    <property type="entry name" value="Sc_DH/Rdtase_CS"/>
</dbReference>
<dbReference type="InterPro" id="IPR051911">
    <property type="entry name" value="SDR_oxidoreductase"/>
</dbReference>
<keyword evidence="2" id="KW-0560">Oxidoreductase</keyword>
<dbReference type="PANTHER" id="PTHR43976:SF16">
    <property type="entry name" value="SHORT-CHAIN DEHYDROGENASE_REDUCTASE FAMILY PROTEIN"/>
    <property type="match status" value="1"/>
</dbReference>
<dbReference type="PROSITE" id="PS00061">
    <property type="entry name" value="ADH_SHORT"/>
    <property type="match status" value="1"/>
</dbReference>
<evidence type="ECO:0000313" key="4">
    <source>
        <dbReference type="EMBL" id="UPK71327.1"/>
    </source>
</evidence>
<accession>A0ABY4I638</accession>
<organism evidence="4 5">
    <name type="scientific">Chitinophaga filiformis</name>
    <name type="common">Myxococcus filiformis</name>
    <name type="synonym">Flexibacter filiformis</name>
    <dbReference type="NCBI Taxonomy" id="104663"/>
    <lineage>
        <taxon>Bacteria</taxon>
        <taxon>Pseudomonadati</taxon>
        <taxon>Bacteroidota</taxon>
        <taxon>Chitinophagia</taxon>
        <taxon>Chitinophagales</taxon>
        <taxon>Chitinophagaceae</taxon>
        <taxon>Chitinophaga</taxon>
    </lineage>
</organism>
<evidence type="ECO:0000313" key="5">
    <source>
        <dbReference type="Proteomes" id="UP000830198"/>
    </source>
</evidence>
<evidence type="ECO:0000256" key="3">
    <source>
        <dbReference type="RuleBase" id="RU000363"/>
    </source>
</evidence>
<comment type="similarity">
    <text evidence="1 3">Belongs to the short-chain dehydrogenases/reductases (SDR) family.</text>
</comment>
<dbReference type="PRINTS" id="PR00080">
    <property type="entry name" value="SDRFAMILY"/>
</dbReference>
<dbReference type="RefSeq" id="WP_247813417.1">
    <property type="nucleotide sequence ID" value="NZ_CP095855.1"/>
</dbReference>
<dbReference type="InterPro" id="IPR002347">
    <property type="entry name" value="SDR_fam"/>
</dbReference>
<dbReference type="PANTHER" id="PTHR43976">
    <property type="entry name" value="SHORT CHAIN DEHYDROGENASE"/>
    <property type="match status" value="1"/>
</dbReference>
<dbReference type="CDD" id="cd05374">
    <property type="entry name" value="17beta-HSD-like_SDR_c"/>
    <property type="match status" value="1"/>
</dbReference>
<evidence type="ECO:0000256" key="2">
    <source>
        <dbReference type="ARBA" id="ARBA00023002"/>
    </source>
</evidence>
<reference evidence="4 5" key="1">
    <citation type="submission" date="2022-04" db="EMBL/GenBank/DDBJ databases">
        <title>The arsenic-methylating capacity of Chitinophaga filiformis YT5 during chitin decomposition.</title>
        <authorList>
            <person name="Chen G."/>
            <person name="Liang Y."/>
        </authorList>
    </citation>
    <scope>NUCLEOTIDE SEQUENCE [LARGE SCALE GENOMIC DNA]</scope>
    <source>
        <strain evidence="4 5">YT5</strain>
    </source>
</reference>
<sequence>MKNTGTQKVWFITGASRGFGLEISKAVLAAGDKLIATVRSKPEDLAARLGNHAHLAVVTLDVTNEEQAKAAAKQAVDAFGRIDILVNNAGYGLLSGVEEATAREVKDNYEVNVFGLLNVTRAILPYMRAQGSGHVINISSVGGLFGYVGWGIYGSTKFAVEGITEAMAQELAPLGIYATVVAPGFFRTEFLDHSSLVKTGNEISDYAATVGEMRSFAATVNKKQPGDPVKLAQAFLKLGHAEKPPVHLPLGNDTLAKFREKIAAFEREIAEWHEVVTGTDHDDVAA</sequence>
<dbReference type="InterPro" id="IPR036291">
    <property type="entry name" value="NAD(P)-bd_dom_sf"/>
</dbReference>
<protein>
    <submittedName>
        <fullName evidence="4">Oxidoreductase</fullName>
    </submittedName>
</protein>
<evidence type="ECO:0000256" key="1">
    <source>
        <dbReference type="ARBA" id="ARBA00006484"/>
    </source>
</evidence>
<gene>
    <name evidence="4" type="ORF">MYF79_08530</name>
</gene>
<name>A0ABY4I638_CHIFI</name>
<dbReference type="Proteomes" id="UP000830198">
    <property type="component" value="Chromosome"/>
</dbReference>